<name>A0A7X0J9X5_9SPHI</name>
<protein>
    <recommendedName>
        <fullName evidence="1">Rhamnogalacturonase A/B/Epimerase-like pectate lyase domain-containing protein</fullName>
    </recommendedName>
</protein>
<organism evidence="2 3">
    <name type="scientific">Pedobacter cryoconitis</name>
    <dbReference type="NCBI Taxonomy" id="188932"/>
    <lineage>
        <taxon>Bacteria</taxon>
        <taxon>Pseudomonadati</taxon>
        <taxon>Bacteroidota</taxon>
        <taxon>Sphingobacteriia</taxon>
        <taxon>Sphingobacteriales</taxon>
        <taxon>Sphingobacteriaceae</taxon>
        <taxon>Pedobacter</taxon>
    </lineage>
</organism>
<dbReference type="InterPro" id="IPR012334">
    <property type="entry name" value="Pectin_lyas_fold"/>
</dbReference>
<comment type="caution">
    <text evidence="2">The sequence shown here is derived from an EMBL/GenBank/DDBJ whole genome shotgun (WGS) entry which is preliminary data.</text>
</comment>
<evidence type="ECO:0000313" key="2">
    <source>
        <dbReference type="EMBL" id="MBB6502957.1"/>
    </source>
</evidence>
<dbReference type="EMBL" id="JACHCC010000017">
    <property type="protein sequence ID" value="MBB6502957.1"/>
    <property type="molecule type" value="Genomic_DNA"/>
</dbReference>
<dbReference type="Pfam" id="PF12708">
    <property type="entry name" value="Pect-lyase_RHGA_epim"/>
    <property type="match status" value="1"/>
</dbReference>
<feature type="domain" description="Rhamnogalacturonase A/B/Epimerase-like pectate lyase" evidence="1">
    <location>
        <begin position="12"/>
        <end position="221"/>
    </location>
</feature>
<dbReference type="RefSeq" id="WP_184629195.1">
    <property type="nucleotide sequence ID" value="NZ_JACHCC010000017.1"/>
</dbReference>
<dbReference type="Gene3D" id="2.160.20.10">
    <property type="entry name" value="Single-stranded right-handed beta-helix, Pectin lyase-like"/>
    <property type="match status" value="1"/>
</dbReference>
<dbReference type="Proteomes" id="UP000521017">
    <property type="component" value="Unassembled WGS sequence"/>
</dbReference>
<accession>A0A7X0J9X5</accession>
<dbReference type="InterPro" id="IPR011050">
    <property type="entry name" value="Pectin_lyase_fold/virulence"/>
</dbReference>
<evidence type="ECO:0000313" key="3">
    <source>
        <dbReference type="Proteomes" id="UP000521017"/>
    </source>
</evidence>
<sequence length="519" mass="57993">MINNNDNLFSSFINVKSFGAVGDGVTDDTVAITSALNSTTGLFGSTIYFPKGQYLVRSLVVNKPGFTFIGDGNRTSQIVGDSELTIKVQPLWNGSSFTNSGFGGFYTNGIGVYAISDLARTGGVGIRLINCFSTNANDLYVHGFKKNVELCGSHFNKFNNLYVSDEIVSDINPNEEIFNRGYAISVSRDIFSGETQSTSIFISNGWLHNTSLDLENCENGIIENIDIEPASQSVIVGSNIEFRKCRFERMDYYAIYASPTKYPPFNWFIIKGNANRFINNNIHSLGANNVPFVNSLFKVESNDNYFDFKNDCIHYGLIDYDPDTVGNTCVIGKYRDPQLFNVGASNAWNMETTPGIYEGNNNYEFVEANSSIKCFNGLDYIITNCLNLSTKMTALPFIQGATKTGNSFTVIDDPNHRIIMNFGTTNKYDLGVYVLKFRIKSPDNYNFDVRSTYTNSSFVSIKSRTKNRYLFCRFSISLAQEITPTIDFSSFPIGSTFELSEVELLKFDSGKYVENLYPL</sequence>
<evidence type="ECO:0000259" key="1">
    <source>
        <dbReference type="Pfam" id="PF12708"/>
    </source>
</evidence>
<reference evidence="2 3" key="1">
    <citation type="submission" date="2020-08" db="EMBL/GenBank/DDBJ databases">
        <title>Genomic Encyclopedia of Type Strains, Phase IV (KMG-V): Genome sequencing to study the core and pangenomes of soil and plant-associated prokaryotes.</title>
        <authorList>
            <person name="Whitman W."/>
        </authorList>
    </citation>
    <scope>NUCLEOTIDE SEQUENCE [LARGE SCALE GENOMIC DNA]</scope>
    <source>
        <strain evidence="2 3">M2T3</strain>
    </source>
</reference>
<dbReference type="InterPro" id="IPR024535">
    <property type="entry name" value="RHGA/B-epi-like_pectate_lyase"/>
</dbReference>
<gene>
    <name evidence="2" type="ORF">HDF25_005142</name>
</gene>
<dbReference type="SUPFAM" id="SSF51126">
    <property type="entry name" value="Pectin lyase-like"/>
    <property type="match status" value="1"/>
</dbReference>
<proteinExistence type="predicted"/>
<dbReference type="AlphaFoldDB" id="A0A7X0J9X5"/>